<evidence type="ECO:0000313" key="2">
    <source>
        <dbReference type="EMBL" id="KAG2596715.1"/>
    </source>
</evidence>
<evidence type="ECO:0000256" key="1">
    <source>
        <dbReference type="SAM" id="MobiDB-lite"/>
    </source>
</evidence>
<gene>
    <name evidence="2" type="ORF">PVAP13_5KG202007</name>
</gene>
<dbReference type="EMBL" id="CM029045">
    <property type="protein sequence ID" value="KAG2596715.1"/>
    <property type="molecule type" value="Genomic_DNA"/>
</dbReference>
<protein>
    <submittedName>
        <fullName evidence="2">Uncharacterized protein</fullName>
    </submittedName>
</protein>
<organism evidence="2 3">
    <name type="scientific">Panicum virgatum</name>
    <name type="common">Blackwell switchgrass</name>
    <dbReference type="NCBI Taxonomy" id="38727"/>
    <lineage>
        <taxon>Eukaryota</taxon>
        <taxon>Viridiplantae</taxon>
        <taxon>Streptophyta</taxon>
        <taxon>Embryophyta</taxon>
        <taxon>Tracheophyta</taxon>
        <taxon>Spermatophyta</taxon>
        <taxon>Magnoliopsida</taxon>
        <taxon>Liliopsida</taxon>
        <taxon>Poales</taxon>
        <taxon>Poaceae</taxon>
        <taxon>PACMAD clade</taxon>
        <taxon>Panicoideae</taxon>
        <taxon>Panicodae</taxon>
        <taxon>Paniceae</taxon>
        <taxon>Panicinae</taxon>
        <taxon>Panicum</taxon>
        <taxon>Panicum sect. Hiantes</taxon>
    </lineage>
</organism>
<reference evidence="2" key="1">
    <citation type="submission" date="2020-05" db="EMBL/GenBank/DDBJ databases">
        <title>WGS assembly of Panicum virgatum.</title>
        <authorList>
            <person name="Lovell J.T."/>
            <person name="Jenkins J."/>
            <person name="Shu S."/>
            <person name="Juenger T.E."/>
            <person name="Schmutz J."/>
        </authorList>
    </citation>
    <scope>NUCLEOTIDE SEQUENCE</scope>
    <source>
        <strain evidence="2">AP13</strain>
    </source>
</reference>
<keyword evidence="3" id="KW-1185">Reference proteome</keyword>
<evidence type="ECO:0000313" key="3">
    <source>
        <dbReference type="Proteomes" id="UP000823388"/>
    </source>
</evidence>
<comment type="caution">
    <text evidence="2">The sequence shown here is derived from an EMBL/GenBank/DDBJ whole genome shotgun (WGS) entry which is preliminary data.</text>
</comment>
<dbReference type="AlphaFoldDB" id="A0A8T0SHY0"/>
<feature type="region of interest" description="Disordered" evidence="1">
    <location>
        <begin position="50"/>
        <end position="70"/>
    </location>
</feature>
<sequence length="231" mass="25087">MAVARGAMAVDGQICTAATLQGPAAAGSARVWRCSELRGRSSAARQVELAGHVRRPRGHDGRLQPPHAPRRRCSPVLWPPSFQICGLLPYPGSQASSSPGSTRPRPARFRSRCFSAPAWSPGACLLQKKNLQRRKRACLIPSMHLNPSAKERVCCPVGDLNKRNKTRNKAYEISSLPTAALIGGPSPNATESFAQELVEMSVSDLKFKRLPALELFSVTFKEGVEHEALLD</sequence>
<accession>A0A8T0SHY0</accession>
<proteinExistence type="predicted"/>
<name>A0A8T0SHY0_PANVG</name>
<dbReference type="Proteomes" id="UP000823388">
    <property type="component" value="Chromosome 5K"/>
</dbReference>